<dbReference type="Gene3D" id="2.30.29.30">
    <property type="entry name" value="Pleckstrin-homology domain (PH domain)/Phosphotyrosine-binding domain (PTB)"/>
    <property type="match status" value="1"/>
</dbReference>
<feature type="region of interest" description="Disordered" evidence="2">
    <location>
        <begin position="853"/>
        <end position="877"/>
    </location>
</feature>
<dbReference type="SMART" id="SM00325">
    <property type="entry name" value="RhoGEF"/>
    <property type="match status" value="1"/>
</dbReference>
<dbReference type="CDD" id="cd00160">
    <property type="entry name" value="RhoGEF"/>
    <property type="match status" value="1"/>
</dbReference>
<evidence type="ECO:0000259" key="5">
    <source>
        <dbReference type="PROSITE" id="PS51089"/>
    </source>
</evidence>
<dbReference type="eggNOG" id="KOG4424">
    <property type="taxonomic scope" value="Eukaryota"/>
</dbReference>
<dbReference type="PANTHER" id="PTHR12673">
    <property type="entry name" value="FACIOGENITAL DYSPLASIA PROTEIN"/>
    <property type="match status" value="1"/>
</dbReference>
<dbReference type="SMART" id="SM00153">
    <property type="entry name" value="VHP"/>
    <property type="match status" value="1"/>
</dbReference>
<evidence type="ECO:0000313" key="7">
    <source>
        <dbReference type="Proteomes" id="UP000001064"/>
    </source>
</evidence>
<dbReference type="KEGG" id="dpp:DICPUDRAFT_96538"/>
<feature type="compositionally biased region" description="Low complexity" evidence="2">
    <location>
        <begin position="647"/>
        <end position="656"/>
    </location>
</feature>
<sequence length="942" mass="106980">MSYYSRALLKSSKSNFTLVQNLERVTDERIVQYIKTKLLVKRWIEEVIEAPLSADDNEELEVSLKNGIALCTLLNIIQPNIVPKIFTKFDFGFKNNIDFFIMGLNELGFPRQKQFSLKELYDGENFVRVVECLSELSKYVCSKGFHIPMKPITTVSDKEIKVPNEDEITLLRIQLSQIKAFSEGDSMKTSINKINSYYTNNSYVAPVSNSNNTSNNSNSNNNNNSAIGVSSPTVHNSNNNVNGNTTSKAKTTLTPTQKPKPTVSPSQIKQHEKGFILFQALFRGYKTRQFVKKMKRDIAYREKVQQEILKTEEDYIKNLNLCITHYMIPLYEKELINKEQQKMIFSNIEIIYNFGKTLLEDIRDRCGAKWTAYQKLSDLFLKISAFLKVYSSYVQNYDISIEVLKELRKSEKFKDALEEIGDFPEINNFELDSFLILPVQRIPRYYLLLQDLVKHTWPEHPDQKPLAEAAEKIRNVANFLNERKRQMENIQKFSEIQANLVGKGIPELITPSRQYIKQINYNVQETKSDMVVFICNDCMIIGKPVKSLFSDSKKKNIQYKGIIDYNNEIELKDDEKNTNYLNLVQPGDDKQLKLTIVLKNENEKNALKKELQQLINTLLENKNSIKLKLNQSTSTTTTGAGAGTGSTGNNSPSLNNSINGSPSILLNSNSSPIGSPRIDEYNINLTLTGNITPNGTIKPKLQRKKRIDNLLEHPEPENNSADSDQSSPQQPSSPTNSSTNNTRHRSKSTISKIAGHLTLRRKKKEKHLSLDDPSSLINGSDTGGSDIDDSKKVNHNNSNNNDNDSNATSPLSSPLSLSVPTTPPLDPSSNNRLSCSGSSIASNVNDLDLNDHDNNNNCNNSNSMNNNSMNNNSSGNLAERLSSTTFISYKDILQSRRQLDQKYLETYLSPEEFKTLFEIEKEEFYKLPKWKQNQKKVLLKLY</sequence>
<dbReference type="SUPFAM" id="SSF48065">
    <property type="entry name" value="DBL homology domain (DH-domain)"/>
    <property type="match status" value="1"/>
</dbReference>
<feature type="compositionally biased region" description="Low complexity" evidence="2">
    <location>
        <begin position="208"/>
        <end position="261"/>
    </location>
</feature>
<evidence type="ECO:0000259" key="4">
    <source>
        <dbReference type="PROSITE" id="PS50021"/>
    </source>
</evidence>
<dbReference type="PROSITE" id="PS51089">
    <property type="entry name" value="HP"/>
    <property type="match status" value="1"/>
</dbReference>
<dbReference type="EMBL" id="GL870956">
    <property type="protein sequence ID" value="EGC39499.1"/>
    <property type="molecule type" value="Genomic_DNA"/>
</dbReference>
<evidence type="ECO:0000256" key="2">
    <source>
        <dbReference type="SAM" id="MobiDB-lite"/>
    </source>
</evidence>
<feature type="compositionally biased region" description="Low complexity" evidence="2">
    <location>
        <begin position="855"/>
        <end position="876"/>
    </location>
</feature>
<dbReference type="SUPFAM" id="SSF47050">
    <property type="entry name" value="VHP, Villin headpiece domain"/>
    <property type="match status" value="1"/>
</dbReference>
<evidence type="ECO:0000259" key="3">
    <source>
        <dbReference type="PROSITE" id="PS50010"/>
    </source>
</evidence>
<protein>
    <recommendedName>
        <fullName evidence="8">RhoGEF domain-containing protein</fullName>
    </recommendedName>
</protein>
<dbReference type="SUPFAM" id="SSF47576">
    <property type="entry name" value="Calponin-homology domain, CH-domain"/>
    <property type="match status" value="1"/>
</dbReference>
<dbReference type="GO" id="GO:0005737">
    <property type="term" value="C:cytoplasm"/>
    <property type="evidence" value="ECO:0000318"/>
    <property type="project" value="GO_Central"/>
</dbReference>
<proteinExistence type="predicted"/>
<dbReference type="Gene3D" id="1.10.418.10">
    <property type="entry name" value="Calponin-like domain"/>
    <property type="match status" value="1"/>
</dbReference>
<name>F0Z964_DICPU</name>
<dbReference type="CDD" id="cd00014">
    <property type="entry name" value="CH_SF"/>
    <property type="match status" value="1"/>
</dbReference>
<accession>F0Z964</accession>
<dbReference type="GO" id="GO:0005085">
    <property type="term" value="F:guanyl-nucleotide exchange factor activity"/>
    <property type="evidence" value="ECO:0000318"/>
    <property type="project" value="GO_Central"/>
</dbReference>
<dbReference type="InterPro" id="IPR036872">
    <property type="entry name" value="CH_dom_sf"/>
</dbReference>
<dbReference type="PROSITE" id="PS50010">
    <property type="entry name" value="DH_2"/>
    <property type="match status" value="1"/>
</dbReference>
<feature type="compositionally biased region" description="Low complexity" evidence="2">
    <location>
        <begin position="795"/>
        <end position="820"/>
    </location>
</feature>
<dbReference type="OrthoDB" id="660555at2759"/>
<dbReference type="InterPro" id="IPR051092">
    <property type="entry name" value="FYVE_RhoGEF_PH"/>
</dbReference>
<dbReference type="InterPro" id="IPR001715">
    <property type="entry name" value="CH_dom"/>
</dbReference>
<dbReference type="Pfam" id="PF00621">
    <property type="entry name" value="RhoGEF"/>
    <property type="match status" value="1"/>
</dbReference>
<feature type="domain" description="Calponin-homology (CH)" evidence="4">
    <location>
        <begin position="34"/>
        <end position="141"/>
    </location>
</feature>
<dbReference type="AlphaFoldDB" id="F0Z964"/>
<gene>
    <name evidence="6" type="ORF">DICPUDRAFT_96538</name>
</gene>
<dbReference type="InterPro" id="IPR011993">
    <property type="entry name" value="PH-like_dom_sf"/>
</dbReference>
<feature type="domain" description="DH" evidence="3">
    <location>
        <begin position="300"/>
        <end position="483"/>
    </location>
</feature>
<keyword evidence="7" id="KW-1185">Reference proteome</keyword>
<dbReference type="PROSITE" id="PS50021">
    <property type="entry name" value="CH"/>
    <property type="match status" value="1"/>
</dbReference>
<dbReference type="Gene3D" id="1.20.900.10">
    <property type="entry name" value="Dbl homology (DH) domain"/>
    <property type="match status" value="1"/>
</dbReference>
<organism evidence="6 7">
    <name type="scientific">Dictyostelium purpureum</name>
    <name type="common">Slime mold</name>
    <dbReference type="NCBI Taxonomy" id="5786"/>
    <lineage>
        <taxon>Eukaryota</taxon>
        <taxon>Amoebozoa</taxon>
        <taxon>Evosea</taxon>
        <taxon>Eumycetozoa</taxon>
        <taxon>Dictyostelia</taxon>
        <taxon>Dictyosteliales</taxon>
        <taxon>Dictyosteliaceae</taxon>
        <taxon>Dictyostelium</taxon>
    </lineage>
</organism>
<dbReference type="Pfam" id="PF02209">
    <property type="entry name" value="VHP"/>
    <property type="match status" value="1"/>
</dbReference>
<feature type="region of interest" description="Disordered" evidence="2">
    <location>
        <begin position="208"/>
        <end position="267"/>
    </location>
</feature>
<dbReference type="RefSeq" id="XP_003283946.1">
    <property type="nucleotide sequence ID" value="XM_003283898.1"/>
</dbReference>
<feature type="region of interest" description="Disordered" evidence="2">
    <location>
        <begin position="712"/>
        <end position="837"/>
    </location>
</feature>
<dbReference type="PROSITE" id="PS00741">
    <property type="entry name" value="DH_1"/>
    <property type="match status" value="1"/>
</dbReference>
<feature type="compositionally biased region" description="Low complexity" evidence="2">
    <location>
        <begin position="718"/>
        <end position="741"/>
    </location>
</feature>
<dbReference type="InParanoid" id="F0Z964"/>
<evidence type="ECO:0000313" key="6">
    <source>
        <dbReference type="EMBL" id="EGC39499.1"/>
    </source>
</evidence>
<dbReference type="VEuPathDB" id="AmoebaDB:DICPUDRAFT_96538"/>
<feature type="compositionally biased region" description="Low complexity" evidence="2">
    <location>
        <begin position="827"/>
        <end position="837"/>
    </location>
</feature>
<feature type="coiled-coil region" evidence="1">
    <location>
        <begin position="597"/>
        <end position="628"/>
    </location>
</feature>
<dbReference type="GeneID" id="10509878"/>
<dbReference type="InterPro" id="IPR000219">
    <property type="entry name" value="DH_dom"/>
</dbReference>
<keyword evidence="1" id="KW-0175">Coiled coil</keyword>
<dbReference type="eggNOG" id="KOG2128">
    <property type="taxonomic scope" value="Eukaryota"/>
</dbReference>
<feature type="domain" description="HP" evidence="5">
    <location>
        <begin position="881"/>
        <end position="942"/>
    </location>
</feature>
<dbReference type="PANTHER" id="PTHR12673:SF269">
    <property type="entry name" value="RHOGEF DOMAIN-CONTAINING PROTEIN"/>
    <property type="match status" value="1"/>
</dbReference>
<dbReference type="InterPro" id="IPR003128">
    <property type="entry name" value="Villin_headpiece"/>
</dbReference>
<dbReference type="InterPro" id="IPR036886">
    <property type="entry name" value="Villin_headpiece_dom_sf"/>
</dbReference>
<dbReference type="GO" id="GO:0007010">
    <property type="term" value="P:cytoskeleton organization"/>
    <property type="evidence" value="ECO:0007669"/>
    <property type="project" value="InterPro"/>
</dbReference>
<dbReference type="SUPFAM" id="SSF50729">
    <property type="entry name" value="PH domain-like"/>
    <property type="match status" value="1"/>
</dbReference>
<dbReference type="PROSITE" id="PS50096">
    <property type="entry name" value="IQ"/>
    <property type="match status" value="1"/>
</dbReference>
<dbReference type="GO" id="GO:0003779">
    <property type="term" value="F:actin binding"/>
    <property type="evidence" value="ECO:0007669"/>
    <property type="project" value="InterPro"/>
</dbReference>
<evidence type="ECO:0000256" key="1">
    <source>
        <dbReference type="SAM" id="Coils"/>
    </source>
</evidence>
<dbReference type="InterPro" id="IPR035899">
    <property type="entry name" value="DBL_dom_sf"/>
</dbReference>
<dbReference type="GO" id="GO:0035556">
    <property type="term" value="P:intracellular signal transduction"/>
    <property type="evidence" value="ECO:0007669"/>
    <property type="project" value="InterPro"/>
</dbReference>
<reference evidence="7" key="1">
    <citation type="journal article" date="2011" name="Genome Biol.">
        <title>Comparative genomics of the social amoebae Dictyostelium discoideum and Dictyostelium purpureum.</title>
        <authorList>
            <consortium name="US DOE Joint Genome Institute (JGI-PGF)"/>
            <person name="Sucgang R."/>
            <person name="Kuo A."/>
            <person name="Tian X."/>
            <person name="Salerno W."/>
            <person name="Parikh A."/>
            <person name="Feasley C.L."/>
            <person name="Dalin E."/>
            <person name="Tu H."/>
            <person name="Huang E."/>
            <person name="Barry K."/>
            <person name="Lindquist E."/>
            <person name="Shapiro H."/>
            <person name="Bruce D."/>
            <person name="Schmutz J."/>
            <person name="Salamov A."/>
            <person name="Fey P."/>
            <person name="Gaudet P."/>
            <person name="Anjard C."/>
            <person name="Babu M.M."/>
            <person name="Basu S."/>
            <person name="Bushmanova Y."/>
            <person name="van der Wel H."/>
            <person name="Katoh-Kurasawa M."/>
            <person name="Dinh C."/>
            <person name="Coutinho P.M."/>
            <person name="Saito T."/>
            <person name="Elias M."/>
            <person name="Schaap P."/>
            <person name="Kay R.R."/>
            <person name="Henrissat B."/>
            <person name="Eichinger L."/>
            <person name="Rivero F."/>
            <person name="Putnam N.H."/>
            <person name="West C.M."/>
            <person name="Loomis W.F."/>
            <person name="Chisholm R.L."/>
            <person name="Shaulsky G."/>
            <person name="Strassmann J.E."/>
            <person name="Queller D.C."/>
            <person name="Kuspa A."/>
            <person name="Grigoriev I.V."/>
        </authorList>
    </citation>
    <scope>NUCLEOTIDE SEQUENCE [LARGE SCALE GENOMIC DNA]</scope>
    <source>
        <strain evidence="7">QSDP1</strain>
    </source>
</reference>
<dbReference type="Pfam" id="PF00307">
    <property type="entry name" value="CH"/>
    <property type="match status" value="1"/>
</dbReference>
<evidence type="ECO:0008006" key="8">
    <source>
        <dbReference type="Google" id="ProtNLM"/>
    </source>
</evidence>
<dbReference type="InterPro" id="IPR001331">
    <property type="entry name" value="GDS_CDC24_CS"/>
</dbReference>
<dbReference type="Gene3D" id="1.10.950.10">
    <property type="entry name" value="Villin headpiece domain"/>
    <property type="match status" value="1"/>
</dbReference>
<dbReference type="Proteomes" id="UP000001064">
    <property type="component" value="Unassembled WGS sequence"/>
</dbReference>
<feature type="region of interest" description="Disordered" evidence="2">
    <location>
        <begin position="630"/>
        <end position="656"/>
    </location>
</feature>
<dbReference type="SMART" id="SM00033">
    <property type="entry name" value="CH"/>
    <property type="match status" value="1"/>
</dbReference>